<gene>
    <name evidence="2" type="ORF">J2W69_003791</name>
</gene>
<dbReference type="Proteomes" id="UP001257909">
    <property type="component" value="Unassembled WGS sequence"/>
</dbReference>
<reference evidence="2 3" key="1">
    <citation type="submission" date="2023-07" db="EMBL/GenBank/DDBJ databases">
        <title>Sorghum-associated microbial communities from plants grown in Nebraska, USA.</title>
        <authorList>
            <person name="Schachtman D."/>
        </authorList>
    </citation>
    <scope>NUCLEOTIDE SEQUENCE [LARGE SCALE GENOMIC DNA]</scope>
    <source>
        <strain evidence="2 3">4138</strain>
    </source>
</reference>
<dbReference type="Pfam" id="PF01850">
    <property type="entry name" value="PIN"/>
    <property type="match status" value="1"/>
</dbReference>
<keyword evidence="3" id="KW-1185">Reference proteome</keyword>
<dbReference type="InterPro" id="IPR029060">
    <property type="entry name" value="PIN-like_dom_sf"/>
</dbReference>
<dbReference type="RefSeq" id="WP_310281355.1">
    <property type="nucleotide sequence ID" value="NZ_JAVDWR010000022.1"/>
</dbReference>
<dbReference type="EMBL" id="JAVDWR010000022">
    <property type="protein sequence ID" value="MDR7122813.1"/>
    <property type="molecule type" value="Genomic_DNA"/>
</dbReference>
<proteinExistence type="predicted"/>
<name>A0ABU1W507_9GAMM</name>
<dbReference type="Gene3D" id="3.40.50.1010">
    <property type="entry name" value="5'-nuclease"/>
    <property type="match status" value="1"/>
</dbReference>
<comment type="caution">
    <text evidence="2">The sequence shown here is derived from an EMBL/GenBank/DDBJ whole genome shotgun (WGS) entry which is preliminary data.</text>
</comment>
<organism evidence="2 3">
    <name type="scientific">Rheinheimera soli</name>
    <dbReference type="NCBI Taxonomy" id="443616"/>
    <lineage>
        <taxon>Bacteria</taxon>
        <taxon>Pseudomonadati</taxon>
        <taxon>Pseudomonadota</taxon>
        <taxon>Gammaproteobacteria</taxon>
        <taxon>Chromatiales</taxon>
        <taxon>Chromatiaceae</taxon>
        <taxon>Rheinheimera</taxon>
    </lineage>
</organism>
<accession>A0ABU1W507</accession>
<sequence>MINVLLDANLLIAALDDSGTTSKQLRQSAATTLATFLENPDIKLVITPLIRYEVLRGVSWNDAERYNSLKLVLDNLTEIDVDRNVSELAANLFRFDRSVNAKDKKNVEKRKFDVFHLACAKCYGLDLASQDTDIASLQSLFDSYQQAGGLV</sequence>
<feature type="domain" description="PIN" evidence="1">
    <location>
        <begin position="4"/>
        <end position="137"/>
    </location>
</feature>
<dbReference type="InterPro" id="IPR002716">
    <property type="entry name" value="PIN_dom"/>
</dbReference>
<evidence type="ECO:0000259" key="1">
    <source>
        <dbReference type="Pfam" id="PF01850"/>
    </source>
</evidence>
<dbReference type="SUPFAM" id="SSF88723">
    <property type="entry name" value="PIN domain-like"/>
    <property type="match status" value="1"/>
</dbReference>
<protein>
    <submittedName>
        <fullName evidence="2">Nucleic acid-binding protein</fullName>
    </submittedName>
</protein>
<evidence type="ECO:0000313" key="3">
    <source>
        <dbReference type="Proteomes" id="UP001257909"/>
    </source>
</evidence>
<evidence type="ECO:0000313" key="2">
    <source>
        <dbReference type="EMBL" id="MDR7122813.1"/>
    </source>
</evidence>